<proteinExistence type="predicted"/>
<evidence type="ECO:0000313" key="1">
    <source>
        <dbReference type="EMBL" id="UUZ44911.1"/>
    </source>
</evidence>
<sequence length="212" mass="22312">MIRYERDDEGIVTLTMDDPDAGANTMNETYKVAMGETIDRLEAERDDITGVVLTSAKKTFFAGGNLTDLQSVTQETAGEFFEEIEGIKSQLRRPEQLGKPVVAAINGAALGGGPEIALATHHRIAVDDPKVKLGLPEVSLGLLPGGGGVTRLVRMLGIRGGPHGLAAAGSAAQPLPRRSTRASSTSSSPPARSWSPRPSSGSVSTRTTRLRP</sequence>
<evidence type="ECO:0000313" key="2">
    <source>
        <dbReference type="Proteomes" id="UP001059663"/>
    </source>
</evidence>
<organism evidence="1 2">
    <name type="scientific">Janibacter limosus</name>
    <dbReference type="NCBI Taxonomy" id="53458"/>
    <lineage>
        <taxon>Bacteria</taxon>
        <taxon>Bacillati</taxon>
        <taxon>Actinomycetota</taxon>
        <taxon>Actinomycetes</taxon>
        <taxon>Micrococcales</taxon>
        <taxon>Intrasporangiaceae</taxon>
        <taxon>Janibacter</taxon>
    </lineage>
</organism>
<reference evidence="1" key="1">
    <citation type="submission" date="2021-11" db="EMBL/GenBank/DDBJ databases">
        <title>Study of the species diversity of bacterial strains isolated from a unique natural object - Shulgan-Tash cave (Bashkiria).</title>
        <authorList>
            <person name="Sazanova A.L."/>
            <person name="Chirak E.R."/>
            <person name="Safronova V.I."/>
        </authorList>
    </citation>
    <scope>NUCLEOTIDE SEQUENCE</scope>
    <source>
        <strain evidence="1">P1</strain>
    </source>
</reference>
<dbReference type="EMBL" id="CP087977">
    <property type="protein sequence ID" value="UUZ44911.1"/>
    <property type="molecule type" value="Genomic_DNA"/>
</dbReference>
<dbReference type="Proteomes" id="UP001059663">
    <property type="component" value="Chromosome"/>
</dbReference>
<accession>A0AC61U4E2</accession>
<name>A0AC61U4E2_9MICO</name>
<protein>
    <submittedName>
        <fullName evidence="1">Enoyl-CoA hydratase/isomerase family protein</fullName>
    </submittedName>
</protein>
<gene>
    <name evidence="1" type="ORF">LP422_00445</name>
</gene>